<dbReference type="InterPro" id="IPR039426">
    <property type="entry name" value="TonB-dep_rcpt-like"/>
</dbReference>
<dbReference type="KEGG" id="lri:NCTC12151_01769"/>
<keyword evidence="7 12" id="KW-0798">TonB box</keyword>
<dbReference type="Gene3D" id="2.170.130.10">
    <property type="entry name" value="TonB-dependent receptor, plug domain"/>
    <property type="match status" value="1"/>
</dbReference>
<feature type="chain" id="PRO_5015941990" evidence="14">
    <location>
        <begin position="24"/>
        <end position="712"/>
    </location>
</feature>
<evidence type="ECO:0000256" key="13">
    <source>
        <dbReference type="SAM" id="MobiDB-lite"/>
    </source>
</evidence>
<gene>
    <name evidence="17" type="primary">cirA_2</name>
    <name evidence="17" type="ORF">NCTC12151_01769</name>
</gene>
<keyword evidence="8 11" id="KW-0472">Membrane</keyword>
<feature type="domain" description="TonB-dependent receptor plug" evidence="16">
    <location>
        <begin position="48"/>
        <end position="154"/>
    </location>
</feature>
<evidence type="ECO:0000259" key="16">
    <source>
        <dbReference type="Pfam" id="PF07715"/>
    </source>
</evidence>
<dbReference type="Gene3D" id="2.40.170.20">
    <property type="entry name" value="TonB-dependent receptor, beta-barrel domain"/>
    <property type="match status" value="1"/>
</dbReference>
<dbReference type="InterPro" id="IPR010916">
    <property type="entry name" value="TonB_box_CS"/>
</dbReference>
<dbReference type="GO" id="GO:0044718">
    <property type="term" value="P:siderophore transmembrane transport"/>
    <property type="evidence" value="ECO:0007669"/>
    <property type="project" value="TreeGrafter"/>
</dbReference>
<dbReference type="SUPFAM" id="SSF56935">
    <property type="entry name" value="Porins"/>
    <property type="match status" value="1"/>
</dbReference>
<dbReference type="InterPro" id="IPR037066">
    <property type="entry name" value="Plug_dom_sf"/>
</dbReference>
<evidence type="ECO:0000256" key="3">
    <source>
        <dbReference type="ARBA" id="ARBA00022448"/>
    </source>
</evidence>
<feature type="region of interest" description="Disordered" evidence="13">
    <location>
        <begin position="365"/>
        <end position="392"/>
    </location>
</feature>
<proteinExistence type="inferred from homology"/>
<dbReference type="InterPro" id="IPR000531">
    <property type="entry name" value="Beta-barrel_TonB"/>
</dbReference>
<protein>
    <submittedName>
        <fullName evidence="17">Colicin I receptor</fullName>
    </submittedName>
</protein>
<feature type="signal peptide" evidence="14">
    <location>
        <begin position="1"/>
        <end position="23"/>
    </location>
</feature>
<dbReference type="GO" id="GO:0009279">
    <property type="term" value="C:cell outer membrane"/>
    <property type="evidence" value="ECO:0007669"/>
    <property type="project" value="UniProtKB-SubCell"/>
</dbReference>
<keyword evidence="18" id="KW-1185">Reference proteome</keyword>
<evidence type="ECO:0000313" key="18">
    <source>
        <dbReference type="Proteomes" id="UP000249005"/>
    </source>
</evidence>
<keyword evidence="4 11" id="KW-1134">Transmembrane beta strand</keyword>
<dbReference type="Pfam" id="PF00593">
    <property type="entry name" value="TonB_dep_Rec_b-barrel"/>
    <property type="match status" value="1"/>
</dbReference>
<keyword evidence="5 11" id="KW-0812">Transmembrane</keyword>
<evidence type="ECO:0000256" key="12">
    <source>
        <dbReference type="PROSITE-ProRule" id="PRU10143"/>
    </source>
</evidence>
<dbReference type="PANTHER" id="PTHR30069:SF29">
    <property type="entry name" value="HEMOGLOBIN AND HEMOGLOBIN-HAPTOGLOBIN-BINDING PROTEIN 1-RELATED"/>
    <property type="match status" value="1"/>
</dbReference>
<evidence type="ECO:0000256" key="8">
    <source>
        <dbReference type="ARBA" id="ARBA00023136"/>
    </source>
</evidence>
<dbReference type="CDD" id="cd01347">
    <property type="entry name" value="ligand_gated_channel"/>
    <property type="match status" value="1"/>
</dbReference>
<comment type="similarity">
    <text evidence="2">Belongs to the TonB-dependent receptor family. Hemoglobin/haptoglobin binding protein subfamily.</text>
</comment>
<evidence type="ECO:0000256" key="14">
    <source>
        <dbReference type="SAM" id="SignalP"/>
    </source>
</evidence>
<evidence type="ECO:0000256" key="4">
    <source>
        <dbReference type="ARBA" id="ARBA00022452"/>
    </source>
</evidence>
<dbReference type="InterPro" id="IPR036942">
    <property type="entry name" value="Beta-barrel_TonB_sf"/>
</dbReference>
<dbReference type="Proteomes" id="UP000249005">
    <property type="component" value="Chromosome 1"/>
</dbReference>
<dbReference type="AlphaFoldDB" id="A0A2X4UQT8"/>
<dbReference type="OrthoDB" id="9760620at2"/>
<evidence type="ECO:0000256" key="9">
    <source>
        <dbReference type="ARBA" id="ARBA00023170"/>
    </source>
</evidence>
<accession>A0A2X4UQT8</accession>
<dbReference type="GO" id="GO:0015344">
    <property type="term" value="F:siderophore uptake transmembrane transporter activity"/>
    <property type="evidence" value="ECO:0007669"/>
    <property type="project" value="TreeGrafter"/>
</dbReference>
<dbReference type="Pfam" id="PF07715">
    <property type="entry name" value="Plug"/>
    <property type="match status" value="1"/>
</dbReference>
<reference evidence="17 18" key="1">
    <citation type="submission" date="2018-06" db="EMBL/GenBank/DDBJ databases">
        <authorList>
            <consortium name="Pathogen Informatics"/>
            <person name="Doyle S."/>
        </authorList>
    </citation>
    <scope>NUCLEOTIDE SEQUENCE [LARGE SCALE GENOMIC DNA]</scope>
    <source>
        <strain evidence="17 18">NCTC12151</strain>
    </source>
</reference>
<evidence type="ECO:0000313" key="17">
    <source>
        <dbReference type="EMBL" id="SQI40849.1"/>
    </source>
</evidence>
<comment type="subcellular location">
    <subcellularLocation>
        <location evidence="1 11">Cell outer membrane</location>
        <topology evidence="1 11">Multi-pass membrane protein</topology>
    </subcellularLocation>
</comment>
<evidence type="ECO:0000256" key="2">
    <source>
        <dbReference type="ARBA" id="ARBA00008143"/>
    </source>
</evidence>
<dbReference type="InterPro" id="IPR012910">
    <property type="entry name" value="Plug_dom"/>
</dbReference>
<evidence type="ECO:0000256" key="10">
    <source>
        <dbReference type="ARBA" id="ARBA00023237"/>
    </source>
</evidence>
<evidence type="ECO:0000256" key="7">
    <source>
        <dbReference type="ARBA" id="ARBA00023077"/>
    </source>
</evidence>
<keyword evidence="9 17" id="KW-0675">Receptor</keyword>
<keyword evidence="3 11" id="KW-0813">Transport</keyword>
<dbReference type="RefSeq" id="WP_111740298.1">
    <property type="nucleotide sequence ID" value="NZ_LR698987.1"/>
</dbReference>
<evidence type="ECO:0000256" key="1">
    <source>
        <dbReference type="ARBA" id="ARBA00004571"/>
    </source>
</evidence>
<dbReference type="PROSITE" id="PS00430">
    <property type="entry name" value="TONB_DEPENDENT_REC_1"/>
    <property type="match status" value="1"/>
</dbReference>
<feature type="domain" description="TonB-dependent receptor-like beta-barrel" evidence="15">
    <location>
        <begin position="220"/>
        <end position="685"/>
    </location>
</feature>
<name>A0A2X4UQT8_9GAMM</name>
<keyword evidence="10 11" id="KW-0998">Cell outer membrane</keyword>
<dbReference type="PANTHER" id="PTHR30069">
    <property type="entry name" value="TONB-DEPENDENT OUTER MEMBRANE RECEPTOR"/>
    <property type="match status" value="1"/>
</dbReference>
<evidence type="ECO:0000259" key="15">
    <source>
        <dbReference type="Pfam" id="PF00593"/>
    </source>
</evidence>
<sequence length="712" mass="79201">MKTRKTLLAALLPSLLTVSAAQANQESVEEKEGDTMVVSASRSEKPLWESPVSIQVVDRQALDKLTGDSVAEALRDVPGVEIYDNALAGRKQIRIRGEAPSRVLILIDGQEVTYQRSGHNSGPGLLIDSSSLERIEVVKGPHSVLYGSLAIGGVINFITKKGGDKPIGGKINVVYDSATDGWTESAAVYGSIDGFDYRLNASYADHGDRDTPDGRLPNTGFDNQSQGAWLGYTLGKHKFGLSLDRYKLDTQTYFNEPGYQAFSVKIPKLTREKVGLFYDYQINGDIVKNLHVDGYRQEIERQFRNHIEVSTPTGSPMIGNLDVLTKTNTNDKQKTDGLTFQADLTPFQNDTLLVGAQYQRDRVTQDSLSQVTSSTSTGFPPATNYQRQKESDNRWEQSSWAAFAQNELKIAEDWTWTLGARQYWLESKNLDGGSKTVHSTTGTSYSVEDKKTVRDNTLTTSTSLRYSGFTNTELRFSYAEGYVFPSLSHLYIETTAGGGTIYGNPNLKAETSDNYEIGLRYNGHQWFIDTAVYYSIADNYITTLACNGDAVCNGNRNSSRSTYQYYANVDKAYTYGMELHAEYSGWSFVPYVTGNMMQRELKMDTRSTYDTGEPMLTGRFGVRKNLFLEIVDVEADVYLRAASGAKDKTTDIEYRYPGWTTANIALTSRFGSDNQYQVNLALNNLTDKRYQTARESIPASGFNTAIGFGFSF</sequence>
<organism evidence="17 18">
    <name type="scientific">Leminorella richardii</name>
    <dbReference type="NCBI Taxonomy" id="158841"/>
    <lineage>
        <taxon>Bacteria</taxon>
        <taxon>Pseudomonadati</taxon>
        <taxon>Pseudomonadota</taxon>
        <taxon>Gammaproteobacteria</taxon>
        <taxon>Enterobacterales</taxon>
        <taxon>Budviciaceae</taxon>
        <taxon>Leminorella</taxon>
    </lineage>
</organism>
<dbReference type="EMBL" id="LS483470">
    <property type="protein sequence ID" value="SQI40849.1"/>
    <property type="molecule type" value="Genomic_DNA"/>
</dbReference>
<evidence type="ECO:0000256" key="6">
    <source>
        <dbReference type="ARBA" id="ARBA00022729"/>
    </source>
</evidence>
<feature type="short sequence motif" description="TonB box" evidence="12">
    <location>
        <begin position="35"/>
        <end position="41"/>
    </location>
</feature>
<dbReference type="PROSITE" id="PS52016">
    <property type="entry name" value="TONB_DEPENDENT_REC_3"/>
    <property type="match status" value="1"/>
</dbReference>
<evidence type="ECO:0000256" key="5">
    <source>
        <dbReference type="ARBA" id="ARBA00022692"/>
    </source>
</evidence>
<feature type="compositionally biased region" description="Polar residues" evidence="13">
    <location>
        <begin position="365"/>
        <end position="386"/>
    </location>
</feature>
<evidence type="ECO:0000256" key="11">
    <source>
        <dbReference type="PROSITE-ProRule" id="PRU01360"/>
    </source>
</evidence>
<keyword evidence="6 14" id="KW-0732">Signal</keyword>